<feature type="domain" description="STAS" evidence="3">
    <location>
        <begin position="1"/>
        <end position="100"/>
    </location>
</feature>
<accession>A0A3M8DGW3</accession>
<evidence type="ECO:0000313" key="5">
    <source>
        <dbReference type="Proteomes" id="UP000271031"/>
    </source>
</evidence>
<dbReference type="InterPro" id="IPR003658">
    <property type="entry name" value="Anti-sigma_ant"/>
</dbReference>
<dbReference type="PROSITE" id="PS50801">
    <property type="entry name" value="STAS"/>
    <property type="match status" value="1"/>
</dbReference>
<comment type="caution">
    <text evidence="4">The sequence shown here is derived from an EMBL/GenBank/DDBJ whole genome shotgun (WGS) entry which is preliminary data.</text>
</comment>
<dbReference type="Proteomes" id="UP000271031">
    <property type="component" value="Unassembled WGS sequence"/>
</dbReference>
<evidence type="ECO:0000256" key="1">
    <source>
        <dbReference type="ARBA" id="ARBA00009013"/>
    </source>
</evidence>
<proteinExistence type="inferred from homology"/>
<dbReference type="EMBL" id="RHHQ01000012">
    <property type="protein sequence ID" value="RNB87274.1"/>
    <property type="molecule type" value="Genomic_DNA"/>
</dbReference>
<keyword evidence="5" id="KW-1185">Reference proteome</keyword>
<gene>
    <name evidence="4" type="ORF">EDM56_16525</name>
</gene>
<dbReference type="OrthoDB" id="2468251at2"/>
<evidence type="ECO:0000256" key="2">
    <source>
        <dbReference type="RuleBase" id="RU003749"/>
    </source>
</evidence>
<organism evidence="4 5">
    <name type="scientific">Brevibacillus fluminis</name>
    <dbReference type="NCBI Taxonomy" id="511487"/>
    <lineage>
        <taxon>Bacteria</taxon>
        <taxon>Bacillati</taxon>
        <taxon>Bacillota</taxon>
        <taxon>Bacilli</taxon>
        <taxon>Bacillales</taxon>
        <taxon>Paenibacillaceae</taxon>
        <taxon>Brevibacillus</taxon>
    </lineage>
</organism>
<reference evidence="4 5" key="1">
    <citation type="submission" date="2018-10" db="EMBL/GenBank/DDBJ databases">
        <title>Phylogenomics of Brevibacillus.</title>
        <authorList>
            <person name="Dunlap C."/>
        </authorList>
    </citation>
    <scope>NUCLEOTIDE SEQUENCE [LARGE SCALE GENOMIC DNA]</scope>
    <source>
        <strain evidence="4 5">JCM 15716</strain>
    </source>
</reference>
<dbReference type="Pfam" id="PF01740">
    <property type="entry name" value="STAS"/>
    <property type="match status" value="1"/>
</dbReference>
<dbReference type="GO" id="GO:0043856">
    <property type="term" value="F:anti-sigma factor antagonist activity"/>
    <property type="evidence" value="ECO:0007669"/>
    <property type="project" value="InterPro"/>
</dbReference>
<dbReference type="NCBIfam" id="TIGR00377">
    <property type="entry name" value="ant_ant_sig"/>
    <property type="match status" value="1"/>
</dbReference>
<comment type="similarity">
    <text evidence="1 2">Belongs to the anti-sigma-factor antagonist family.</text>
</comment>
<dbReference type="Gene3D" id="3.30.750.24">
    <property type="entry name" value="STAS domain"/>
    <property type="match status" value="1"/>
</dbReference>
<dbReference type="PANTHER" id="PTHR33495">
    <property type="entry name" value="ANTI-SIGMA FACTOR ANTAGONIST TM_1081-RELATED-RELATED"/>
    <property type="match status" value="1"/>
</dbReference>
<dbReference type="CDD" id="cd07043">
    <property type="entry name" value="STAS_anti-anti-sigma_factors"/>
    <property type="match status" value="1"/>
</dbReference>
<dbReference type="InterPro" id="IPR036513">
    <property type="entry name" value="STAS_dom_sf"/>
</dbReference>
<sequence>MNYQITATNGNVDVQLKGDIYVEESALIREEMLQYIQDGHKNLRIDMSNVTFIDSSGLGVLVAIQKRAIQNGGAVTIIGLKGSVLELFELTRLNKVFAME</sequence>
<evidence type="ECO:0000259" key="3">
    <source>
        <dbReference type="PROSITE" id="PS50801"/>
    </source>
</evidence>
<evidence type="ECO:0000313" key="4">
    <source>
        <dbReference type="EMBL" id="RNB87274.1"/>
    </source>
</evidence>
<dbReference type="RefSeq" id="WP_122918972.1">
    <property type="nucleotide sequence ID" value="NZ_RHHQ01000012.1"/>
</dbReference>
<protein>
    <recommendedName>
        <fullName evidence="2">Anti-sigma factor antagonist</fullName>
    </recommendedName>
</protein>
<dbReference type="PANTHER" id="PTHR33495:SF2">
    <property type="entry name" value="ANTI-SIGMA FACTOR ANTAGONIST TM_1081-RELATED"/>
    <property type="match status" value="1"/>
</dbReference>
<dbReference type="AlphaFoldDB" id="A0A3M8DGW3"/>
<dbReference type="SUPFAM" id="SSF52091">
    <property type="entry name" value="SpoIIaa-like"/>
    <property type="match status" value="1"/>
</dbReference>
<name>A0A3M8DGW3_9BACL</name>
<dbReference type="InterPro" id="IPR002645">
    <property type="entry name" value="STAS_dom"/>
</dbReference>